<keyword evidence="4" id="KW-1185">Reference proteome</keyword>
<keyword evidence="1" id="KW-0472">Membrane</keyword>
<dbReference type="Gene3D" id="3.90.215.10">
    <property type="entry name" value="Gamma Fibrinogen, chain A, domain 1"/>
    <property type="match status" value="1"/>
</dbReference>
<evidence type="ECO:0000313" key="3">
    <source>
        <dbReference type="EMBL" id="GBM16005.1"/>
    </source>
</evidence>
<dbReference type="SUPFAM" id="SSF56496">
    <property type="entry name" value="Fibrinogen C-terminal domain-like"/>
    <property type="match status" value="1"/>
</dbReference>
<comment type="caution">
    <text evidence="3">The sequence shown here is derived from an EMBL/GenBank/DDBJ whole genome shotgun (WGS) entry which is preliminary data.</text>
</comment>
<organism evidence="3 4">
    <name type="scientific">Araneus ventricosus</name>
    <name type="common">Orbweaver spider</name>
    <name type="synonym">Epeira ventricosa</name>
    <dbReference type="NCBI Taxonomy" id="182803"/>
    <lineage>
        <taxon>Eukaryota</taxon>
        <taxon>Metazoa</taxon>
        <taxon>Ecdysozoa</taxon>
        <taxon>Arthropoda</taxon>
        <taxon>Chelicerata</taxon>
        <taxon>Arachnida</taxon>
        <taxon>Araneae</taxon>
        <taxon>Araneomorphae</taxon>
        <taxon>Entelegynae</taxon>
        <taxon>Araneoidea</taxon>
        <taxon>Araneidae</taxon>
        <taxon>Araneus</taxon>
    </lineage>
</organism>
<dbReference type="InterPro" id="IPR002181">
    <property type="entry name" value="Fibrinogen_a/b/g_C_dom"/>
</dbReference>
<dbReference type="Pfam" id="PF00147">
    <property type="entry name" value="Fibrinogen_C"/>
    <property type="match status" value="1"/>
</dbReference>
<protein>
    <recommendedName>
        <fullName evidence="2">Fibrinogen C-terminal domain-containing protein</fullName>
    </recommendedName>
</protein>
<dbReference type="Proteomes" id="UP000499080">
    <property type="component" value="Unassembled WGS sequence"/>
</dbReference>
<keyword evidence="1" id="KW-1133">Transmembrane helix</keyword>
<dbReference type="InterPro" id="IPR014716">
    <property type="entry name" value="Fibrinogen_a/b/g_C_1"/>
</dbReference>
<sequence length="169" mass="19608">MENIQQQHVFDLYDKFWIDDKSHNYKLNNRGYSLNVGDSMGYHEGNVFSTRDSGSYDSDFKGGIEWHSSVGSFRSLVATEIKIRPRNFCKSSEDVCSGAIPQKEFTIKTDFKTPLEESAQKESCITTKDLINTIVICIVSWYILKMLFKKILWLILTRTPVTEMVLRRF</sequence>
<keyword evidence="1" id="KW-0812">Transmembrane</keyword>
<name>A0A4Y2DK70_ARAVE</name>
<evidence type="ECO:0000259" key="2">
    <source>
        <dbReference type="Pfam" id="PF00147"/>
    </source>
</evidence>
<reference evidence="3 4" key="1">
    <citation type="journal article" date="2019" name="Sci. Rep.">
        <title>Orb-weaving spider Araneus ventricosus genome elucidates the spidroin gene catalogue.</title>
        <authorList>
            <person name="Kono N."/>
            <person name="Nakamura H."/>
            <person name="Ohtoshi R."/>
            <person name="Moran D.A.P."/>
            <person name="Shinohara A."/>
            <person name="Yoshida Y."/>
            <person name="Fujiwara M."/>
            <person name="Mori M."/>
            <person name="Tomita M."/>
            <person name="Arakawa K."/>
        </authorList>
    </citation>
    <scope>NUCLEOTIDE SEQUENCE [LARGE SCALE GENOMIC DNA]</scope>
</reference>
<feature type="domain" description="Fibrinogen C-terminal" evidence="2">
    <location>
        <begin position="1"/>
        <end position="54"/>
    </location>
</feature>
<dbReference type="Gene3D" id="4.10.530.10">
    <property type="entry name" value="Gamma-fibrinogen Carboxyl Terminal Fragment, domain 2"/>
    <property type="match status" value="1"/>
</dbReference>
<dbReference type="EMBL" id="BGPR01000367">
    <property type="protein sequence ID" value="GBM16005.1"/>
    <property type="molecule type" value="Genomic_DNA"/>
</dbReference>
<accession>A0A4Y2DK70</accession>
<dbReference type="InterPro" id="IPR036056">
    <property type="entry name" value="Fibrinogen-like_C"/>
</dbReference>
<evidence type="ECO:0000256" key="1">
    <source>
        <dbReference type="SAM" id="Phobius"/>
    </source>
</evidence>
<feature type="transmembrane region" description="Helical" evidence="1">
    <location>
        <begin position="130"/>
        <end position="148"/>
    </location>
</feature>
<proteinExistence type="predicted"/>
<dbReference type="AlphaFoldDB" id="A0A4Y2DK70"/>
<evidence type="ECO:0000313" key="4">
    <source>
        <dbReference type="Proteomes" id="UP000499080"/>
    </source>
</evidence>
<gene>
    <name evidence="3" type="ORF">AVEN_108599_1</name>
</gene>